<dbReference type="Proteomes" id="UP001150942">
    <property type="component" value="Unassembled WGS sequence"/>
</dbReference>
<name>A0A9W9M2T6_9EURO</name>
<feature type="region of interest" description="Disordered" evidence="1">
    <location>
        <begin position="1"/>
        <end position="20"/>
    </location>
</feature>
<evidence type="ECO:0000313" key="3">
    <source>
        <dbReference type="Proteomes" id="UP001150942"/>
    </source>
</evidence>
<organism evidence="2 3">
    <name type="scientific">Penicillium cf. viridicatum</name>
    <dbReference type="NCBI Taxonomy" id="2972119"/>
    <lineage>
        <taxon>Eukaryota</taxon>
        <taxon>Fungi</taxon>
        <taxon>Dikarya</taxon>
        <taxon>Ascomycota</taxon>
        <taxon>Pezizomycotina</taxon>
        <taxon>Eurotiomycetes</taxon>
        <taxon>Eurotiomycetidae</taxon>
        <taxon>Eurotiales</taxon>
        <taxon>Aspergillaceae</taxon>
        <taxon>Penicillium</taxon>
    </lineage>
</organism>
<dbReference type="EMBL" id="JAPQKQ010000007">
    <property type="protein sequence ID" value="KAJ5187075.1"/>
    <property type="molecule type" value="Genomic_DNA"/>
</dbReference>
<reference evidence="2" key="2">
    <citation type="journal article" date="2023" name="IMA Fungus">
        <title>Comparative genomic study of the Penicillium genus elucidates a diverse pangenome and 15 lateral gene transfer events.</title>
        <authorList>
            <person name="Petersen C."/>
            <person name="Sorensen T."/>
            <person name="Nielsen M.R."/>
            <person name="Sondergaard T.E."/>
            <person name="Sorensen J.L."/>
            <person name="Fitzpatrick D.A."/>
            <person name="Frisvad J.C."/>
            <person name="Nielsen K.L."/>
        </authorList>
    </citation>
    <scope>NUCLEOTIDE SEQUENCE</scope>
    <source>
        <strain evidence="2">IBT 20477</strain>
    </source>
</reference>
<protein>
    <submittedName>
        <fullName evidence="2">Uncharacterized protein</fullName>
    </submittedName>
</protein>
<proteinExistence type="predicted"/>
<evidence type="ECO:0000313" key="2">
    <source>
        <dbReference type="EMBL" id="KAJ5187075.1"/>
    </source>
</evidence>
<dbReference type="AlphaFoldDB" id="A0A9W9M2T6"/>
<evidence type="ECO:0000256" key="1">
    <source>
        <dbReference type="SAM" id="MobiDB-lite"/>
    </source>
</evidence>
<dbReference type="OrthoDB" id="4475042at2759"/>
<feature type="compositionally biased region" description="Basic and acidic residues" evidence="1">
    <location>
        <begin position="8"/>
        <end position="18"/>
    </location>
</feature>
<gene>
    <name evidence="2" type="ORF">N7449_010069</name>
</gene>
<sequence length="240" mass="26963">MSSQSVVYEKDVRSEDQPSQRTTTKIQAVFQIAHPAPKFSLCLAPKKLLQIQLAQNHRPVPVLEIWKPLFRKPKLSRDFHQKVKLRAGDVYATIDESYITTSAGPPKDLFNAEQYGDGATSQENIVAAMCQSGGTTSNIHFRDTQCSWQASVGTGPAKSYRFIIKDKNRDTSDPGRMTLQWEKRSEENVSASSLDAEQFVLLLNDRGARQKSRIATMTPDGFEIIVRKSSILEDLQWDSS</sequence>
<reference evidence="2" key="1">
    <citation type="submission" date="2022-11" db="EMBL/GenBank/DDBJ databases">
        <authorList>
            <person name="Petersen C."/>
        </authorList>
    </citation>
    <scope>NUCLEOTIDE SEQUENCE</scope>
    <source>
        <strain evidence="2">IBT 20477</strain>
    </source>
</reference>
<accession>A0A9W9M2T6</accession>
<keyword evidence="3" id="KW-1185">Reference proteome</keyword>
<comment type="caution">
    <text evidence="2">The sequence shown here is derived from an EMBL/GenBank/DDBJ whole genome shotgun (WGS) entry which is preliminary data.</text>
</comment>